<gene>
    <name evidence="5" type="ORF">AV274_5401</name>
</gene>
<dbReference type="GO" id="GO:0004197">
    <property type="term" value="F:cysteine-type endopeptidase activity"/>
    <property type="evidence" value="ECO:0007669"/>
    <property type="project" value="TreeGrafter"/>
</dbReference>
<comment type="caution">
    <text evidence="5">The sequence shown here is derived from an EMBL/GenBank/DDBJ whole genome shotgun (WGS) entry which is preliminary data.</text>
</comment>
<keyword evidence="5" id="KW-0378">Hydrolase</keyword>
<dbReference type="InterPro" id="IPR001096">
    <property type="entry name" value="Peptidase_C13"/>
</dbReference>
<sequence length="428" mass="47771">MRTSFILVSLVLSVVLAEKYAMVFGTKDNWHNYSITSDPCRVYDDLIKAGIKPENIIFMAYSTDLNDRQNPYPGMIFTDPAPNTDGDWAKYGCFDHLDYTDKEINPEVFLGILSGDKEGVAKATGKENPKVLAATPDDTVFTYFIDHGSDELVCIGNGYVYAKDMIAAFKTAHEKKLYGKWVWFMEACHSGSMFENKLPADWDIYIMTSSDAHHNAYMSNCPPDDAVAGKHLNTCMAGLWDNAYLDYLENKPDCTIGEIFDAVKAQVAKTSNQNVCEWGDMAFRDLKVSEFFGELPAPSFRKAPKPVTNTVVLDEVPKHLAMWKAIRADKAELAEALKEYQEEAFQAAKKEVEVMRLGRAVMSEKAADKALKIAAEAYSPDCVRELTMSLVKNCGHTLPLSEATNNMLRNICLPGLSVPNVDFKDICM</sequence>
<dbReference type="STRING" id="478820.A0A196SA18"/>
<dbReference type="Pfam" id="PF01650">
    <property type="entry name" value="Peptidase_C13"/>
    <property type="match status" value="1"/>
</dbReference>
<dbReference type="PANTHER" id="PTHR12000:SF42">
    <property type="entry name" value="LEGUMAIN"/>
    <property type="match status" value="1"/>
</dbReference>
<dbReference type="PRINTS" id="PR00776">
    <property type="entry name" value="HEMOGLOBNASE"/>
</dbReference>
<feature type="coiled-coil region" evidence="3">
    <location>
        <begin position="323"/>
        <end position="350"/>
    </location>
</feature>
<feature type="active site" evidence="2">
    <location>
        <position position="147"/>
    </location>
</feature>
<proteinExistence type="inferred from homology"/>
<dbReference type="PIRSF" id="PIRSF019663">
    <property type="entry name" value="Legumain"/>
    <property type="match status" value="1"/>
</dbReference>
<keyword evidence="4" id="KW-0732">Signal</keyword>
<evidence type="ECO:0000313" key="6">
    <source>
        <dbReference type="Proteomes" id="UP000078348"/>
    </source>
</evidence>
<keyword evidence="5" id="KW-0645">Protease</keyword>
<evidence type="ECO:0000256" key="3">
    <source>
        <dbReference type="SAM" id="Coils"/>
    </source>
</evidence>
<evidence type="ECO:0000256" key="4">
    <source>
        <dbReference type="SAM" id="SignalP"/>
    </source>
</evidence>
<dbReference type="Proteomes" id="UP000078348">
    <property type="component" value="Unassembled WGS sequence"/>
</dbReference>
<keyword evidence="6" id="KW-1185">Reference proteome</keyword>
<dbReference type="Gene3D" id="3.40.50.1460">
    <property type="match status" value="1"/>
</dbReference>
<protein>
    <submittedName>
        <fullName evidence="5">Cysteine protease</fullName>
    </submittedName>
</protein>
<dbReference type="InterPro" id="IPR029030">
    <property type="entry name" value="Caspase-like_dom_sf"/>
</dbReference>
<dbReference type="OrthoDB" id="195079at2759"/>
<dbReference type="EMBL" id="LXWW01000494">
    <property type="protein sequence ID" value="OAO12942.1"/>
    <property type="molecule type" value="Genomic_DNA"/>
</dbReference>
<accession>A0A196SA18</accession>
<dbReference type="GO" id="GO:0005773">
    <property type="term" value="C:vacuole"/>
    <property type="evidence" value="ECO:0007669"/>
    <property type="project" value="GOC"/>
</dbReference>
<dbReference type="PANTHER" id="PTHR12000">
    <property type="entry name" value="HEMOGLOBINASE FAMILY MEMBER"/>
    <property type="match status" value="1"/>
</dbReference>
<feature type="active site" description="Nucleophile" evidence="2">
    <location>
        <position position="188"/>
    </location>
</feature>
<dbReference type="SUPFAM" id="SSF52129">
    <property type="entry name" value="Caspase-like"/>
    <property type="match status" value="1"/>
</dbReference>
<dbReference type="GO" id="GO:0051603">
    <property type="term" value="P:proteolysis involved in protein catabolic process"/>
    <property type="evidence" value="ECO:0007669"/>
    <property type="project" value="TreeGrafter"/>
</dbReference>
<evidence type="ECO:0000313" key="5">
    <source>
        <dbReference type="EMBL" id="OAO12942.1"/>
    </source>
</evidence>
<organism evidence="5 6">
    <name type="scientific">Blastocystis sp. subtype 1 (strain ATCC 50177 / NandII)</name>
    <dbReference type="NCBI Taxonomy" id="478820"/>
    <lineage>
        <taxon>Eukaryota</taxon>
        <taxon>Sar</taxon>
        <taxon>Stramenopiles</taxon>
        <taxon>Bigyra</taxon>
        <taxon>Opalozoa</taxon>
        <taxon>Opalinata</taxon>
        <taxon>Blastocystidae</taxon>
        <taxon>Blastocystis</taxon>
    </lineage>
</organism>
<feature type="signal peptide" evidence="4">
    <location>
        <begin position="1"/>
        <end position="17"/>
    </location>
</feature>
<dbReference type="AlphaFoldDB" id="A0A196SA18"/>
<evidence type="ECO:0000256" key="1">
    <source>
        <dbReference type="ARBA" id="ARBA00009941"/>
    </source>
</evidence>
<evidence type="ECO:0000256" key="2">
    <source>
        <dbReference type="PIRSR" id="PIRSR019663-1"/>
    </source>
</evidence>
<reference evidence="5 6" key="1">
    <citation type="submission" date="2016-05" db="EMBL/GenBank/DDBJ databases">
        <title>Nuclear genome of Blastocystis sp. subtype 1 NandII.</title>
        <authorList>
            <person name="Gentekaki E."/>
            <person name="Curtis B."/>
            <person name="Stairs C."/>
            <person name="Eme L."/>
            <person name="Herman E."/>
            <person name="Klimes V."/>
            <person name="Arias M.C."/>
            <person name="Elias M."/>
            <person name="Hilliou F."/>
            <person name="Klute M."/>
            <person name="Malik S.-B."/>
            <person name="Pightling A."/>
            <person name="Rachubinski R."/>
            <person name="Salas D."/>
            <person name="Schlacht A."/>
            <person name="Suga H."/>
            <person name="Archibald J."/>
            <person name="Ball S.G."/>
            <person name="Clark G."/>
            <person name="Dacks J."/>
            <person name="Van Der Giezen M."/>
            <person name="Tsaousis A."/>
            <person name="Roger A."/>
        </authorList>
    </citation>
    <scope>NUCLEOTIDE SEQUENCE [LARGE SCALE GENOMIC DNA]</scope>
    <source>
        <strain evidence="6">ATCC 50177 / NandII</strain>
    </source>
</reference>
<comment type="similarity">
    <text evidence="1">Belongs to the peptidase C13 family.</text>
</comment>
<feature type="chain" id="PRO_5008274484" evidence="4">
    <location>
        <begin position="18"/>
        <end position="428"/>
    </location>
</feature>
<keyword evidence="3" id="KW-0175">Coiled coil</keyword>
<dbReference type="GO" id="GO:0006624">
    <property type="term" value="P:vacuolar protein processing"/>
    <property type="evidence" value="ECO:0007669"/>
    <property type="project" value="TreeGrafter"/>
</dbReference>
<name>A0A196SA18_BLAHN</name>